<dbReference type="SUPFAM" id="SSF58038">
    <property type="entry name" value="SNARE fusion complex"/>
    <property type="match status" value="2"/>
</dbReference>
<evidence type="ECO:0000259" key="7">
    <source>
        <dbReference type="PROSITE" id="PS50192"/>
    </source>
</evidence>
<keyword evidence="8" id="KW-1185">Reference proteome</keyword>
<dbReference type="CDD" id="cd15856">
    <property type="entry name" value="SNARE_SNAP29C"/>
    <property type="match status" value="1"/>
</dbReference>
<dbReference type="WBParaSite" id="L893_g8709.t1">
    <property type="protein sequence ID" value="L893_g8709.t1"/>
    <property type="gene ID" value="L893_g8709"/>
</dbReference>
<evidence type="ECO:0000256" key="4">
    <source>
        <dbReference type="ARBA" id="ARBA00023054"/>
    </source>
</evidence>
<keyword evidence="4 5" id="KW-0175">Coiled coil</keyword>
<keyword evidence="2" id="KW-0813">Transport</keyword>
<dbReference type="GO" id="GO:0019905">
    <property type="term" value="F:syntaxin binding"/>
    <property type="evidence" value="ECO:0007669"/>
    <property type="project" value="TreeGrafter"/>
</dbReference>
<feature type="region of interest" description="Disordered" evidence="6">
    <location>
        <begin position="1"/>
        <end position="20"/>
    </location>
</feature>
<dbReference type="PANTHER" id="PTHR19305:SF9">
    <property type="entry name" value="SYNAPTOSOMAL-ASSOCIATED PROTEIN 29"/>
    <property type="match status" value="1"/>
</dbReference>
<keyword evidence="3" id="KW-0653">Protein transport</keyword>
<dbReference type="GO" id="GO:0005886">
    <property type="term" value="C:plasma membrane"/>
    <property type="evidence" value="ECO:0007669"/>
    <property type="project" value="TreeGrafter"/>
</dbReference>
<feature type="domain" description="T-SNARE coiled-coil homology" evidence="7">
    <location>
        <begin position="176"/>
        <end position="238"/>
    </location>
</feature>
<dbReference type="GO" id="GO:0031201">
    <property type="term" value="C:SNARE complex"/>
    <property type="evidence" value="ECO:0007669"/>
    <property type="project" value="TreeGrafter"/>
</dbReference>
<dbReference type="PROSITE" id="PS50192">
    <property type="entry name" value="T_SNARE"/>
    <property type="match status" value="2"/>
</dbReference>
<evidence type="ECO:0000256" key="6">
    <source>
        <dbReference type="SAM" id="MobiDB-lite"/>
    </source>
</evidence>
<dbReference type="FunFam" id="1.20.5.110:FF:000079">
    <property type="entry name" value="synaptosomal-associated protein 29"/>
    <property type="match status" value="1"/>
</dbReference>
<protein>
    <submittedName>
        <fullName evidence="9">t-SNARE coiled-coil homology domain-containing protein</fullName>
    </submittedName>
</protein>
<dbReference type="Gene3D" id="1.20.5.110">
    <property type="match status" value="2"/>
</dbReference>
<feature type="region of interest" description="Disordered" evidence="6">
    <location>
        <begin position="116"/>
        <end position="142"/>
    </location>
</feature>
<evidence type="ECO:0000313" key="8">
    <source>
        <dbReference type="Proteomes" id="UP000095287"/>
    </source>
</evidence>
<accession>A0A1I8ASB5</accession>
<dbReference type="AlphaFoldDB" id="A0A1I8ASB5"/>
<comment type="similarity">
    <text evidence="1">Belongs to the SNAP-25 family.</text>
</comment>
<evidence type="ECO:0000256" key="5">
    <source>
        <dbReference type="SAM" id="Coils"/>
    </source>
</evidence>
<dbReference type="PANTHER" id="PTHR19305">
    <property type="entry name" value="SYNAPTOSOMAL ASSOCIATED PROTEIN"/>
    <property type="match status" value="1"/>
</dbReference>
<dbReference type="GO" id="GO:0016082">
    <property type="term" value="P:synaptic vesicle priming"/>
    <property type="evidence" value="ECO:0007669"/>
    <property type="project" value="TreeGrafter"/>
</dbReference>
<name>A0A1I8ASB5_9BILA</name>
<dbReference type="GO" id="GO:0031629">
    <property type="term" value="P:synaptic vesicle fusion to presynaptic active zone membrane"/>
    <property type="evidence" value="ECO:0007669"/>
    <property type="project" value="TreeGrafter"/>
</dbReference>
<evidence type="ECO:0000256" key="2">
    <source>
        <dbReference type="ARBA" id="ARBA00022448"/>
    </source>
</evidence>
<dbReference type="SMART" id="SM00397">
    <property type="entry name" value="t_SNARE"/>
    <property type="match status" value="2"/>
</dbReference>
<evidence type="ECO:0000256" key="1">
    <source>
        <dbReference type="ARBA" id="ARBA00009480"/>
    </source>
</evidence>
<sequence>MANPFDNTDDLTGCRSTGPIKSYTYTNNRSVEDDVNFYEQEIERYMQESLDSTQRSRQQLEASEQIGVATAQDLLAQREKLQNAERNLDEIDRTTQQTQRNLNSLKSVFTGFFKNKFSRKPREPEDVPSMPASESERNLSSTVDKLSSQTATAASSSGARTLNEQSRNAIKGTRWEAMDNEIDENLDAMTANLARLKNLGNALGEEVEDQNRMLDRIQVKADKNDITVRHQDNQMKRLLGYKGVPDKAEDTAGLQRKK</sequence>
<dbReference type="GO" id="GO:0005484">
    <property type="term" value="F:SNAP receptor activity"/>
    <property type="evidence" value="ECO:0007669"/>
    <property type="project" value="TreeGrafter"/>
</dbReference>
<proteinExistence type="inferred from homology"/>
<dbReference type="GO" id="GO:0015031">
    <property type="term" value="P:protein transport"/>
    <property type="evidence" value="ECO:0007669"/>
    <property type="project" value="UniProtKB-KW"/>
</dbReference>
<dbReference type="GO" id="GO:0098793">
    <property type="term" value="C:presynapse"/>
    <property type="evidence" value="ECO:0007669"/>
    <property type="project" value="GOC"/>
</dbReference>
<evidence type="ECO:0000256" key="3">
    <source>
        <dbReference type="ARBA" id="ARBA00022927"/>
    </source>
</evidence>
<evidence type="ECO:0000313" key="9">
    <source>
        <dbReference type="WBParaSite" id="L893_g8709.t1"/>
    </source>
</evidence>
<feature type="domain" description="T-SNARE coiled-coil homology" evidence="7">
    <location>
        <begin position="43"/>
        <end position="105"/>
    </location>
</feature>
<dbReference type="InterPro" id="IPR000727">
    <property type="entry name" value="T_SNARE_dom"/>
</dbReference>
<feature type="coiled-coil region" evidence="5">
    <location>
        <begin position="28"/>
        <end position="101"/>
    </location>
</feature>
<reference evidence="9" key="1">
    <citation type="submission" date="2016-11" db="UniProtKB">
        <authorList>
            <consortium name="WormBaseParasite"/>
        </authorList>
    </citation>
    <scope>IDENTIFICATION</scope>
</reference>
<dbReference type="FunFam" id="1.20.5.110:FF:000041">
    <property type="entry name" value="Synaptosomal-associated protein 29"/>
    <property type="match status" value="1"/>
</dbReference>
<dbReference type="Proteomes" id="UP000095287">
    <property type="component" value="Unplaced"/>
</dbReference>
<organism evidence="8 9">
    <name type="scientific">Steinernema glaseri</name>
    <dbReference type="NCBI Taxonomy" id="37863"/>
    <lineage>
        <taxon>Eukaryota</taxon>
        <taxon>Metazoa</taxon>
        <taxon>Ecdysozoa</taxon>
        <taxon>Nematoda</taxon>
        <taxon>Chromadorea</taxon>
        <taxon>Rhabditida</taxon>
        <taxon>Tylenchina</taxon>
        <taxon>Panagrolaimomorpha</taxon>
        <taxon>Strongyloidoidea</taxon>
        <taxon>Steinernematidae</taxon>
        <taxon>Steinernema</taxon>
    </lineage>
</organism>